<keyword evidence="1" id="KW-0812">Transmembrane</keyword>
<dbReference type="Proteomes" id="UP000494102">
    <property type="component" value="Unassembled WGS sequence"/>
</dbReference>
<proteinExistence type="predicted"/>
<gene>
    <name evidence="2" type="ORF">LMG9964_01635</name>
</gene>
<organism evidence="2 3">
    <name type="scientific">Paraburkholderia phenoliruptrix</name>
    <dbReference type="NCBI Taxonomy" id="252970"/>
    <lineage>
        <taxon>Bacteria</taxon>
        <taxon>Pseudomonadati</taxon>
        <taxon>Pseudomonadota</taxon>
        <taxon>Betaproteobacteria</taxon>
        <taxon>Burkholderiales</taxon>
        <taxon>Burkholderiaceae</taxon>
        <taxon>Paraburkholderia</taxon>
    </lineage>
</organism>
<dbReference type="GeneID" id="27796644"/>
<protein>
    <recommendedName>
        <fullName evidence="4">Flp/Fap pilin component</fullName>
    </recommendedName>
</protein>
<accession>A0A6J5K1X8</accession>
<dbReference type="Pfam" id="PF04964">
    <property type="entry name" value="Flp_Fap"/>
    <property type="match status" value="1"/>
</dbReference>
<feature type="transmembrane region" description="Helical" evidence="1">
    <location>
        <begin position="20"/>
        <end position="39"/>
    </location>
</feature>
<evidence type="ECO:0000313" key="2">
    <source>
        <dbReference type="EMBL" id="CAB4048001.1"/>
    </source>
</evidence>
<evidence type="ECO:0000256" key="1">
    <source>
        <dbReference type="SAM" id="Phobius"/>
    </source>
</evidence>
<reference evidence="2 3" key="1">
    <citation type="submission" date="2020-04" db="EMBL/GenBank/DDBJ databases">
        <authorList>
            <person name="De Canck E."/>
        </authorList>
    </citation>
    <scope>NUCLEOTIDE SEQUENCE [LARGE SCALE GENOMIC DNA]</scope>
    <source>
        <strain evidence="2 3">LMG 9964</strain>
    </source>
</reference>
<evidence type="ECO:0008006" key="4">
    <source>
        <dbReference type="Google" id="ProtNLM"/>
    </source>
</evidence>
<dbReference type="RefSeq" id="WP_041745199.1">
    <property type="nucleotide sequence ID" value="NZ_CADILN010000002.1"/>
</dbReference>
<keyword evidence="1" id="KW-1133">Transmembrane helix</keyword>
<sequence length="57" mass="5978">MKKFTASFLRDNRGVTALEYGLIAGLIVVVIGSTVQGLGTQLNTAFQTVAALLPAIK</sequence>
<evidence type="ECO:0000313" key="3">
    <source>
        <dbReference type="Proteomes" id="UP000494102"/>
    </source>
</evidence>
<keyword evidence="1" id="KW-0472">Membrane</keyword>
<dbReference type="AlphaFoldDB" id="A0A6J5K1X8"/>
<name>A0A6J5K1X8_9BURK</name>
<dbReference type="InterPro" id="IPR007047">
    <property type="entry name" value="Flp_Fap"/>
</dbReference>
<dbReference type="EMBL" id="CADILN010000002">
    <property type="protein sequence ID" value="CAB4048001.1"/>
    <property type="molecule type" value="Genomic_DNA"/>
</dbReference>